<comment type="caution">
    <text evidence="2">The sequence shown here is derived from an EMBL/GenBank/DDBJ whole genome shotgun (WGS) entry which is preliminary data.</text>
</comment>
<accession>A0ABN9AAN7</accession>
<reference evidence="2" key="1">
    <citation type="submission" date="2023-05" db="EMBL/GenBank/DDBJ databases">
        <authorList>
            <person name="Stuckert A."/>
        </authorList>
    </citation>
    <scope>NUCLEOTIDE SEQUENCE</scope>
</reference>
<dbReference type="Proteomes" id="UP001162483">
    <property type="component" value="Unassembled WGS sequence"/>
</dbReference>
<evidence type="ECO:0000313" key="3">
    <source>
        <dbReference type="Proteomes" id="UP001162483"/>
    </source>
</evidence>
<feature type="compositionally biased region" description="Basic residues" evidence="1">
    <location>
        <begin position="10"/>
        <end position="19"/>
    </location>
</feature>
<feature type="non-terminal residue" evidence="2">
    <location>
        <position position="50"/>
    </location>
</feature>
<evidence type="ECO:0000256" key="1">
    <source>
        <dbReference type="SAM" id="MobiDB-lite"/>
    </source>
</evidence>
<name>A0ABN9AAN7_9NEOB</name>
<feature type="region of interest" description="Disordered" evidence="1">
    <location>
        <begin position="1"/>
        <end position="50"/>
    </location>
</feature>
<sequence>MGPLCPSPRSKPHPKKPMKGTKGISWGPLLPPGPSGSARVPKWSDRPWRN</sequence>
<protein>
    <submittedName>
        <fullName evidence="2">Uncharacterized protein</fullName>
    </submittedName>
</protein>
<keyword evidence="3" id="KW-1185">Reference proteome</keyword>
<organism evidence="2 3">
    <name type="scientific">Staurois parvus</name>
    <dbReference type="NCBI Taxonomy" id="386267"/>
    <lineage>
        <taxon>Eukaryota</taxon>
        <taxon>Metazoa</taxon>
        <taxon>Chordata</taxon>
        <taxon>Craniata</taxon>
        <taxon>Vertebrata</taxon>
        <taxon>Euteleostomi</taxon>
        <taxon>Amphibia</taxon>
        <taxon>Batrachia</taxon>
        <taxon>Anura</taxon>
        <taxon>Neobatrachia</taxon>
        <taxon>Ranoidea</taxon>
        <taxon>Ranidae</taxon>
        <taxon>Staurois</taxon>
    </lineage>
</organism>
<evidence type="ECO:0000313" key="2">
    <source>
        <dbReference type="EMBL" id="CAI9532514.1"/>
    </source>
</evidence>
<proteinExistence type="predicted"/>
<dbReference type="EMBL" id="CATNWA010000063">
    <property type="protein sequence ID" value="CAI9532514.1"/>
    <property type="molecule type" value="Genomic_DNA"/>
</dbReference>
<gene>
    <name evidence="2" type="ORF">SPARVUS_LOCUS232819</name>
</gene>